<dbReference type="InterPro" id="IPR035906">
    <property type="entry name" value="MetI-like_sf"/>
</dbReference>
<evidence type="ECO:0000313" key="9">
    <source>
        <dbReference type="EMBL" id="MBB3932365.1"/>
    </source>
</evidence>
<dbReference type="AlphaFoldDB" id="A0A840AV93"/>
<comment type="caution">
    <text evidence="9">The sequence shown here is derived from an EMBL/GenBank/DDBJ whole genome shotgun (WGS) entry which is preliminary data.</text>
</comment>
<feature type="transmembrane region" description="Helical" evidence="7">
    <location>
        <begin position="234"/>
        <end position="256"/>
    </location>
</feature>
<evidence type="ECO:0000259" key="8">
    <source>
        <dbReference type="PROSITE" id="PS50928"/>
    </source>
</evidence>
<accession>A0A840AV93</accession>
<keyword evidence="3" id="KW-1003">Cell membrane</keyword>
<dbReference type="Gene3D" id="1.10.3720.10">
    <property type="entry name" value="MetI-like"/>
    <property type="match status" value="1"/>
</dbReference>
<evidence type="ECO:0000256" key="5">
    <source>
        <dbReference type="ARBA" id="ARBA00022989"/>
    </source>
</evidence>
<proteinExistence type="inferred from homology"/>
<sequence length="275" mass="28775">MADEAALAAPRPREGGAIGRAAGRLFAPAAVIIVILAIWELAKAANLLPITVPAPSEIAGAFTRSWSDLFYHMVPTVLSAAAGFFLATLVALVLGAVATSWRRTEPSIMKFAIIVDSIPLIALTPILMVWVGNGLASRIVIATIAALFPLVVGVIQGFKAIDRNVSELFHILAASRWQRLAKLAFPSALPYLFSALKIAAPLSVLGALIAEWVSADRGLGIMMTYALFSFDVPLAWLTIVAVCLVATIAYGLVALAERIVIGAPQQTTGGGGGHG</sequence>
<dbReference type="SUPFAM" id="SSF161098">
    <property type="entry name" value="MetI-like"/>
    <property type="match status" value="1"/>
</dbReference>
<dbReference type="GO" id="GO:0055085">
    <property type="term" value="P:transmembrane transport"/>
    <property type="evidence" value="ECO:0007669"/>
    <property type="project" value="InterPro"/>
</dbReference>
<dbReference type="RefSeq" id="WP_183400008.1">
    <property type="nucleotide sequence ID" value="NZ_JACIDS010000004.1"/>
</dbReference>
<comment type="subcellular location">
    <subcellularLocation>
        <location evidence="1 7">Cell membrane</location>
        <topology evidence="1 7">Multi-pass membrane protein</topology>
    </subcellularLocation>
</comment>
<dbReference type="PANTHER" id="PTHR30151">
    <property type="entry name" value="ALKANE SULFONATE ABC TRANSPORTER-RELATED, MEMBRANE SUBUNIT"/>
    <property type="match status" value="1"/>
</dbReference>
<feature type="transmembrane region" description="Helical" evidence="7">
    <location>
        <begin position="139"/>
        <end position="158"/>
    </location>
</feature>
<evidence type="ECO:0000256" key="1">
    <source>
        <dbReference type="ARBA" id="ARBA00004651"/>
    </source>
</evidence>
<keyword evidence="4 7" id="KW-0812">Transmembrane</keyword>
<keyword evidence="10" id="KW-1185">Reference proteome</keyword>
<dbReference type="PROSITE" id="PS50928">
    <property type="entry name" value="ABC_TM1"/>
    <property type="match status" value="1"/>
</dbReference>
<keyword evidence="5 7" id="KW-1133">Transmembrane helix</keyword>
<feature type="transmembrane region" description="Helical" evidence="7">
    <location>
        <begin position="188"/>
        <end position="214"/>
    </location>
</feature>
<evidence type="ECO:0000256" key="2">
    <source>
        <dbReference type="ARBA" id="ARBA00022448"/>
    </source>
</evidence>
<feature type="transmembrane region" description="Helical" evidence="7">
    <location>
        <begin position="21"/>
        <end position="39"/>
    </location>
</feature>
<gene>
    <name evidence="9" type="ORF">GGR25_003423</name>
</gene>
<feature type="transmembrane region" description="Helical" evidence="7">
    <location>
        <begin position="111"/>
        <end position="133"/>
    </location>
</feature>
<evidence type="ECO:0000256" key="3">
    <source>
        <dbReference type="ARBA" id="ARBA00022475"/>
    </source>
</evidence>
<dbReference type="GO" id="GO:0005886">
    <property type="term" value="C:plasma membrane"/>
    <property type="evidence" value="ECO:0007669"/>
    <property type="project" value="UniProtKB-SubCell"/>
</dbReference>
<evidence type="ECO:0000313" key="10">
    <source>
        <dbReference type="Proteomes" id="UP000553963"/>
    </source>
</evidence>
<evidence type="ECO:0000256" key="4">
    <source>
        <dbReference type="ARBA" id="ARBA00022692"/>
    </source>
</evidence>
<reference evidence="9 10" key="1">
    <citation type="submission" date="2020-08" db="EMBL/GenBank/DDBJ databases">
        <title>Genomic Encyclopedia of Type Strains, Phase IV (KMG-IV): sequencing the most valuable type-strain genomes for metagenomic binning, comparative biology and taxonomic classification.</title>
        <authorList>
            <person name="Goeker M."/>
        </authorList>
    </citation>
    <scope>NUCLEOTIDE SEQUENCE [LARGE SCALE GENOMIC DNA]</scope>
    <source>
        <strain evidence="9 10">DSM 25966</strain>
    </source>
</reference>
<protein>
    <submittedName>
        <fullName evidence="9">ABC-type nitrate/sulfonate/bicarbonate transport system permease component</fullName>
    </submittedName>
</protein>
<evidence type="ECO:0000256" key="7">
    <source>
        <dbReference type="RuleBase" id="RU363032"/>
    </source>
</evidence>
<dbReference type="EMBL" id="JACIDS010000004">
    <property type="protein sequence ID" value="MBB3932365.1"/>
    <property type="molecule type" value="Genomic_DNA"/>
</dbReference>
<dbReference type="PANTHER" id="PTHR30151:SF20">
    <property type="entry name" value="ABC TRANSPORTER PERMEASE PROTEIN HI_0355-RELATED"/>
    <property type="match status" value="1"/>
</dbReference>
<comment type="similarity">
    <text evidence="7">Belongs to the binding-protein-dependent transport system permease family.</text>
</comment>
<dbReference type="CDD" id="cd06261">
    <property type="entry name" value="TM_PBP2"/>
    <property type="match status" value="1"/>
</dbReference>
<feature type="domain" description="ABC transmembrane type-1" evidence="8">
    <location>
        <begin position="73"/>
        <end position="257"/>
    </location>
</feature>
<feature type="transmembrane region" description="Helical" evidence="7">
    <location>
        <begin position="77"/>
        <end position="99"/>
    </location>
</feature>
<keyword evidence="6 7" id="KW-0472">Membrane</keyword>
<dbReference type="InterPro" id="IPR000515">
    <property type="entry name" value="MetI-like"/>
</dbReference>
<keyword evidence="2 7" id="KW-0813">Transport</keyword>
<dbReference type="Proteomes" id="UP000553963">
    <property type="component" value="Unassembled WGS sequence"/>
</dbReference>
<dbReference type="Pfam" id="PF00528">
    <property type="entry name" value="BPD_transp_1"/>
    <property type="match status" value="1"/>
</dbReference>
<organism evidence="9 10">
    <name type="scientific">Kaistia hirudinis</name>
    <dbReference type="NCBI Taxonomy" id="1293440"/>
    <lineage>
        <taxon>Bacteria</taxon>
        <taxon>Pseudomonadati</taxon>
        <taxon>Pseudomonadota</taxon>
        <taxon>Alphaproteobacteria</taxon>
        <taxon>Hyphomicrobiales</taxon>
        <taxon>Kaistiaceae</taxon>
        <taxon>Kaistia</taxon>
    </lineage>
</organism>
<name>A0A840AV93_9HYPH</name>
<evidence type="ECO:0000256" key="6">
    <source>
        <dbReference type="ARBA" id="ARBA00023136"/>
    </source>
</evidence>